<evidence type="ECO:0000313" key="5">
    <source>
        <dbReference type="Proteomes" id="UP001528850"/>
    </source>
</evidence>
<feature type="region of interest" description="Disordered" evidence="1">
    <location>
        <begin position="995"/>
        <end position="1015"/>
    </location>
</feature>
<gene>
    <name evidence="4" type="ORF">P3W24_02555</name>
</gene>
<dbReference type="Proteomes" id="UP001528850">
    <property type="component" value="Unassembled WGS sequence"/>
</dbReference>
<dbReference type="NCBIfam" id="TIGR02099">
    <property type="entry name" value="YhdP family protein"/>
    <property type="match status" value="1"/>
</dbReference>
<keyword evidence="2" id="KW-1133">Transmembrane helix</keyword>
<sequence length="1289" mass="136470">MNPAWRHRLRRLRFFLFGWVASVFIALAIVMALGQLLLPLAARYPSRIAALLSDRLGRPVTFRSLEGFWQPSGPLFTMRDVSVAGENGAPPLHLPTAALKLDFGGLVLPSRHLLNLRLADLHVGLRRDVDGRWSVDGFNAGGRSQTISLDHLSADLWLSNLRLDVTDDASKRHYGVIADQVRVSLQGHTVRAGGILRRDNGGGVLTAAARFAEDASSGTLYLKGSDLDFAALTADIDLDGRSLAAGRGSFETWLQWRDAHVVRATSRVDLEGLKVREADRTIATSGLHGLFDMHLDARLGQRRLDWAGTDGSDVAVLLSRDSDAPRATVVARHLELAPLAPWAGVLPQLSPSLARWLGEGRPRGRLDDVRVEWNGQTGLRFAHASFAGLGIDASGTLPGISSLHGEISGDPEAVALHLPTQPTTIDATGVFAHPLAMSGLGGDIAAYQDDDGAWHIGVDPLDVRGQGYGGQVRGDLVLPAGDGGPFMDMYVALGEGEVTAAKLFWPVHSMSEGSRNWLNRALVSGHIRSGSALFRGNLRDFPFRNQEGRFEGHVDIDDTVLDYGTGWPRAEGIAASASFVDNGMSVDASEGHALGNAISHATADIADFGDGVLDLRVSGAGTGASYLDFVKNSPVGASSRDALDKMQLGGTGEFGFNLTLPMKHAQDFTLDGKATIRDADLVADTWKLRLDKITGDMAFDGKGFRATGLKTAFQGQPATLDVAIAGGTSDPSKIVDATLTGGFTVAELVSGYDTLKWLGDIGRGRGTFRVGFELDRADQGPATQWLTVNSDLRGVELRMPTPVKKPAASPQPLSVRVGLPVEGASLDLALGDVVRGRLRLPDDSRRVPMAAAFNLGSAVPSTLPPEGYLFGGHATNLDVSGWVQYVVGMASGNGGPGLYGLDLSADDGEVFGQHFANMHLVAKPGPTELALRVDSDGMAGQLTVPNDDLRRRGITARMDRLWWPAADDAADAARKGKVVAGAATATAATVARAEDAGAKKPADSNEAGVAPSSLPPLHLHVSDMRLGKAKLGEARLETWPTDEGLHVDQLRAQSRQVQITATGDWIGDDKHSRTHLAIDFAAEDVARMLDALGFVGIFQGGRTSARLDATWPGGPSALALANMNGTLRIDIANGRILEVQPGVGRLFGLVSVAELPRRLSLDFGDVLGKGFGFDAITGDFQFADGTATTHNLKIRAPAAEITITGRTGLRTRDYDQQMLVVPHLGNSLPVVGALAAGPVGAAAGLAVQGLLGHGLNQAARKRYHIGGSWDKPVITPVDKDTPVGATSTP</sequence>
<dbReference type="RefSeq" id="WP_320550725.1">
    <property type="nucleotide sequence ID" value="NZ_JAQLOK010000002.1"/>
</dbReference>
<keyword evidence="5" id="KW-1185">Reference proteome</keyword>
<organism evidence="4 5">
    <name type="scientific">Luteibacter sahnii</name>
    <dbReference type="NCBI Taxonomy" id="3021977"/>
    <lineage>
        <taxon>Bacteria</taxon>
        <taxon>Pseudomonadati</taxon>
        <taxon>Pseudomonadota</taxon>
        <taxon>Gammaproteobacteria</taxon>
        <taxon>Lysobacterales</taxon>
        <taxon>Rhodanobacteraceae</taxon>
        <taxon>Luteibacter</taxon>
    </lineage>
</organism>
<feature type="transmembrane region" description="Helical" evidence="2">
    <location>
        <begin position="12"/>
        <end position="38"/>
    </location>
</feature>
<proteinExistence type="predicted"/>
<feature type="domain" description="YhdP central" evidence="3">
    <location>
        <begin position="13"/>
        <end position="1274"/>
    </location>
</feature>
<evidence type="ECO:0000313" key="4">
    <source>
        <dbReference type="EMBL" id="MDF4023854.1"/>
    </source>
</evidence>
<accession>A0ABT6B6Z1</accession>
<evidence type="ECO:0000256" key="2">
    <source>
        <dbReference type="SAM" id="Phobius"/>
    </source>
</evidence>
<dbReference type="InterPro" id="IPR011836">
    <property type="entry name" value="YhdP"/>
</dbReference>
<dbReference type="PANTHER" id="PTHR38690">
    <property type="entry name" value="PROTEASE-RELATED"/>
    <property type="match status" value="1"/>
</dbReference>
<reference evidence="4 5" key="1">
    <citation type="journal article" date="2024" name="Curr. Microbiol.">
        <title>Luteibacter sahnii sp. nov., A Novel Yellow-Colored Xanthomonadin Pigment Producing Probiotic Bacterium from Healthy Rice Seed Microbiome.</title>
        <authorList>
            <person name="Jaiswal G."/>
            <person name="Rana R."/>
            <person name="Nayak P.K."/>
            <person name="Chouhan R."/>
            <person name="Gandhi S.G."/>
            <person name="Patel H.K."/>
            <person name="Patil P.B."/>
        </authorList>
    </citation>
    <scope>NUCLEOTIDE SEQUENCE [LARGE SCALE GENOMIC DNA]</scope>
    <source>
        <strain evidence="4 5">PPL201</strain>
    </source>
</reference>
<dbReference type="PANTHER" id="PTHR38690:SF1">
    <property type="entry name" value="PROTEASE"/>
    <property type="match status" value="1"/>
</dbReference>
<dbReference type="InterPro" id="IPR025263">
    <property type="entry name" value="YhdP_central"/>
</dbReference>
<evidence type="ECO:0000256" key="1">
    <source>
        <dbReference type="SAM" id="MobiDB-lite"/>
    </source>
</evidence>
<protein>
    <submittedName>
        <fullName evidence="4">YhdP family protein</fullName>
    </submittedName>
</protein>
<dbReference type="Pfam" id="PF13116">
    <property type="entry name" value="YhdP"/>
    <property type="match status" value="1"/>
</dbReference>
<evidence type="ECO:0000259" key="3">
    <source>
        <dbReference type="Pfam" id="PF13116"/>
    </source>
</evidence>
<keyword evidence="2" id="KW-0472">Membrane</keyword>
<comment type="caution">
    <text evidence="4">The sequence shown here is derived from an EMBL/GenBank/DDBJ whole genome shotgun (WGS) entry which is preliminary data.</text>
</comment>
<name>A0ABT6B6Z1_9GAMM</name>
<keyword evidence="2" id="KW-0812">Transmembrane</keyword>
<dbReference type="EMBL" id="JARJJS010000001">
    <property type="protein sequence ID" value="MDF4023854.1"/>
    <property type="molecule type" value="Genomic_DNA"/>
</dbReference>